<sequence>MHRPRVVLLNALMVLAATWAQEKKVASIGATPGAASWTTSGRFLRGEEIEERAIPSSQTSVSPFKRLSEWLMSKLYKLTRSRFSRKKLDAVFLEKYLEARVDDNLFSPTVYSWVARIDIFNNDNPQYKISPAKLLAKDSSHLELARKIEAGLLISDDRELATRLAESQRECWKADGRSAMKVFRLLELDKPGRSIFERPEFDTWRRYVFEKHGKEKKEAEQEMDSVTRNHHPW</sequence>
<protein>
    <submittedName>
        <fullName evidence="2">Uncharacterized protein</fullName>
    </submittedName>
</protein>
<dbReference type="Proteomes" id="UP001162060">
    <property type="component" value="Unassembled WGS sequence"/>
</dbReference>
<evidence type="ECO:0000313" key="3">
    <source>
        <dbReference type="Proteomes" id="UP001162060"/>
    </source>
</evidence>
<dbReference type="EMBL" id="CAKLBY020000031">
    <property type="protein sequence ID" value="CAK7906475.1"/>
    <property type="molecule type" value="Genomic_DNA"/>
</dbReference>
<dbReference type="AlphaFoldDB" id="A0AAV1T823"/>
<reference evidence="2" key="1">
    <citation type="submission" date="2024-01" db="EMBL/GenBank/DDBJ databases">
        <authorList>
            <person name="Webb A."/>
        </authorList>
    </citation>
    <scope>NUCLEOTIDE SEQUENCE</scope>
    <source>
        <strain evidence="2">Pm1</strain>
    </source>
</reference>
<evidence type="ECO:0000313" key="2">
    <source>
        <dbReference type="EMBL" id="CAK7906475.1"/>
    </source>
</evidence>
<evidence type="ECO:0000256" key="1">
    <source>
        <dbReference type="SAM" id="SignalP"/>
    </source>
</evidence>
<organism evidence="2 3">
    <name type="scientific">Peronospora matthiolae</name>
    <dbReference type="NCBI Taxonomy" id="2874970"/>
    <lineage>
        <taxon>Eukaryota</taxon>
        <taxon>Sar</taxon>
        <taxon>Stramenopiles</taxon>
        <taxon>Oomycota</taxon>
        <taxon>Peronosporomycetes</taxon>
        <taxon>Peronosporales</taxon>
        <taxon>Peronosporaceae</taxon>
        <taxon>Peronospora</taxon>
    </lineage>
</organism>
<gene>
    <name evidence="2" type="ORF">PM001_LOCUS3338</name>
</gene>
<comment type="caution">
    <text evidence="2">The sequence shown here is derived from an EMBL/GenBank/DDBJ whole genome shotgun (WGS) entry which is preliminary data.</text>
</comment>
<feature type="signal peptide" evidence="1">
    <location>
        <begin position="1"/>
        <end position="20"/>
    </location>
</feature>
<feature type="chain" id="PRO_5043572885" evidence="1">
    <location>
        <begin position="21"/>
        <end position="233"/>
    </location>
</feature>
<keyword evidence="1" id="KW-0732">Signal</keyword>
<proteinExistence type="predicted"/>
<name>A0AAV1T823_9STRA</name>
<accession>A0AAV1T823</accession>